<feature type="compositionally biased region" description="Low complexity" evidence="1">
    <location>
        <begin position="301"/>
        <end position="332"/>
    </location>
</feature>
<feature type="compositionally biased region" description="Basic and acidic residues" evidence="1">
    <location>
        <begin position="436"/>
        <end position="451"/>
    </location>
</feature>
<keyword evidence="3" id="KW-1185">Reference proteome</keyword>
<organism evidence="2 3">
    <name type="scientific">Salvia divinorum</name>
    <name type="common">Maria pastora</name>
    <name type="synonym">Diviner's sage</name>
    <dbReference type="NCBI Taxonomy" id="28513"/>
    <lineage>
        <taxon>Eukaryota</taxon>
        <taxon>Viridiplantae</taxon>
        <taxon>Streptophyta</taxon>
        <taxon>Embryophyta</taxon>
        <taxon>Tracheophyta</taxon>
        <taxon>Spermatophyta</taxon>
        <taxon>Magnoliopsida</taxon>
        <taxon>eudicotyledons</taxon>
        <taxon>Gunneridae</taxon>
        <taxon>Pentapetalae</taxon>
        <taxon>asterids</taxon>
        <taxon>lamiids</taxon>
        <taxon>Lamiales</taxon>
        <taxon>Lamiaceae</taxon>
        <taxon>Nepetoideae</taxon>
        <taxon>Mentheae</taxon>
        <taxon>Salviinae</taxon>
        <taxon>Salvia</taxon>
        <taxon>Salvia subgen. Calosphace</taxon>
    </lineage>
</organism>
<feature type="compositionally biased region" description="Polar residues" evidence="1">
    <location>
        <begin position="521"/>
        <end position="533"/>
    </location>
</feature>
<evidence type="ECO:0000313" key="2">
    <source>
        <dbReference type="EMBL" id="KAL1565969.1"/>
    </source>
</evidence>
<feature type="compositionally biased region" description="Polar residues" evidence="1">
    <location>
        <begin position="219"/>
        <end position="233"/>
    </location>
</feature>
<feature type="compositionally biased region" description="Low complexity" evidence="1">
    <location>
        <begin position="571"/>
        <end position="585"/>
    </location>
</feature>
<feature type="compositionally biased region" description="Low complexity" evidence="1">
    <location>
        <begin position="551"/>
        <end position="560"/>
    </location>
</feature>
<dbReference type="PANTHER" id="PTHR33737:SF2">
    <property type="entry name" value="OS12G0102700 PROTEIN"/>
    <property type="match status" value="1"/>
</dbReference>
<feature type="compositionally biased region" description="Low complexity" evidence="1">
    <location>
        <begin position="413"/>
        <end position="427"/>
    </location>
</feature>
<accession>A0ABD1IB67</accession>
<dbReference type="Proteomes" id="UP001567538">
    <property type="component" value="Unassembled WGS sequence"/>
</dbReference>
<dbReference type="InterPro" id="IPR045882">
    <property type="entry name" value="GPT1/2"/>
</dbReference>
<dbReference type="PANTHER" id="PTHR33737">
    <property type="entry name" value="OS05G0121800 PROTEIN"/>
    <property type="match status" value="1"/>
</dbReference>
<sequence length="1170" mass="123297">MDIGGCQEIDLELEADDLIGDFQLPETVDAIKVGNRVGFDVNDRLPELHESTEPETKQRNGRYNLRKSLAWDSAFFTSAGVLDAEELSSMITKPVKKEKHILPGIQEDLTGSTESISTIQSDCLTLESNEEDLFLDIRASIQRSSKKTSNFTNSSCKIPAMVLDGAATSSPKKEDCVSQNKSPKPCVKKTSGLQTVRMSKPQLKPIGKLAPGRLIKPNPAQSQAESTGKSGVMNSVVPKPLKIISGSVPSSTAAKRESVGTSRLKPEFGSSRQGSVSGKVTQPPKVSVLGGSRKVQPKPAVSSKCSSVVSSTTSNVPSTRSSTSSDSSVISSGKATKPTLMVARRNLGKSNTSGPGSSGSIPNTPSRALPKKKLPASNLSAYLKSTKISSSVSPASSISDWSSVSSTTSSVVNLRSSNSRSSLDTNSCRSVNGDNLRSDPRHMVAGRKAERQGNQGAISTCNTSKKSTATSGTLQAPIIPSGLRLPSTKFGYFDGSSSRTPDGNQRSQSTLHPVIPKNGAAASTPTRSSNGKLKSTKVPTARMPTSLANLKSPKAASPASSHERSHALVKASSASMDETDSSSLSVGVKTSGIGKTYQEAVEVQAYIKVVADAGADDTDNLGELSLTKHMTIEDITTASTDGNNALASESISQIGDGLVVMDELKMNSVLTSEAVKKDEDPANYPEEGVTGDKTGICEKSYEPNCQLFATAATSESAACRSPISLNNFSCGSKCVDYPQELVIPAAVAENTSVALPSSGSEYIVQIDRDLIKDEREKNLIPTSGATEKENYPTKCQGGGGLTEENNSDTSECALYSTAAASEVVVHKTPLALQNVSCGKESVPSSTAAASEAAVCRSPISLKNFSYRSECVDSSTELVIPVGVAENISAALPSSGSEHIIQTDDGLIMYEPEKDLIPTSRATEKENYPTKCEGEGGLTEENKGVHQENQEPNCLLVGDSSECALYSTATAPEAEVNRTPSALKNFSNGKECVLSSTAAASEAAACTSPTSLKNFSCGSECVDNPTELAIQAAVEENISIALPSTGSEYIVQIDDGLIKDDEPEKNLIPTSGATEKENDPPTKFEGERVSTEENKGVYQKYQESNCQLVSDTSECALYSTAATSEAVAHRTPFAVKNFSCSNEFVDKPTEVVIQVAVAENALPSSEEKEYS</sequence>
<feature type="compositionally biased region" description="Polar residues" evidence="1">
    <location>
        <begin position="270"/>
        <end position="280"/>
    </location>
</feature>
<reference evidence="2 3" key="1">
    <citation type="submission" date="2024-06" db="EMBL/GenBank/DDBJ databases">
        <title>A chromosome level genome sequence of Diviner's sage (Salvia divinorum).</title>
        <authorList>
            <person name="Ford S.A."/>
            <person name="Ro D.-K."/>
            <person name="Ness R.W."/>
            <person name="Phillips M.A."/>
        </authorList>
    </citation>
    <scope>NUCLEOTIDE SEQUENCE [LARGE SCALE GENOMIC DNA]</scope>
    <source>
        <strain evidence="2">SAF-2024a</strain>
        <tissue evidence="2">Leaf</tissue>
    </source>
</reference>
<dbReference type="EMBL" id="JBEAFC010000002">
    <property type="protein sequence ID" value="KAL1565969.1"/>
    <property type="molecule type" value="Genomic_DNA"/>
</dbReference>
<proteinExistence type="predicted"/>
<comment type="caution">
    <text evidence="2">The sequence shown here is derived from an EMBL/GenBank/DDBJ whole genome shotgun (WGS) entry which is preliminary data.</text>
</comment>
<feature type="compositionally biased region" description="Polar residues" evidence="1">
    <location>
        <begin position="495"/>
        <end position="511"/>
    </location>
</feature>
<name>A0ABD1IB67_SALDI</name>
<feature type="region of interest" description="Disordered" evidence="1">
    <location>
        <begin position="1060"/>
        <end position="1090"/>
    </location>
</feature>
<dbReference type="AlphaFoldDB" id="A0ABD1IB67"/>
<feature type="compositionally biased region" description="Polar residues" evidence="1">
    <location>
        <begin position="452"/>
        <end position="474"/>
    </location>
</feature>
<evidence type="ECO:0000256" key="1">
    <source>
        <dbReference type="SAM" id="MobiDB-lite"/>
    </source>
</evidence>
<feature type="compositionally biased region" description="Polar residues" evidence="1">
    <location>
        <begin position="348"/>
        <end position="366"/>
    </location>
</feature>
<protein>
    <submittedName>
        <fullName evidence="2">Uncharacterized protein</fullName>
    </submittedName>
</protein>
<evidence type="ECO:0000313" key="3">
    <source>
        <dbReference type="Proteomes" id="UP001567538"/>
    </source>
</evidence>
<feature type="region of interest" description="Disordered" evidence="1">
    <location>
        <begin position="413"/>
        <end position="587"/>
    </location>
</feature>
<feature type="region of interest" description="Disordered" evidence="1">
    <location>
        <begin position="169"/>
        <end position="373"/>
    </location>
</feature>
<feature type="compositionally biased region" description="Basic and acidic residues" evidence="1">
    <location>
        <begin position="1073"/>
        <end position="1090"/>
    </location>
</feature>
<gene>
    <name evidence="2" type="ORF">AAHA92_01633</name>
</gene>